<feature type="transmembrane region" description="Helical" evidence="1">
    <location>
        <begin position="20"/>
        <end position="40"/>
    </location>
</feature>
<sequence length="151" mass="17156">MNEQNPKLEKIMNKVPGGLIISGIMWLIMCILIIAGMYLIKYPHFTYISVIYNGNQNNEHKNELLFTIENTDIGILQSHIKGSRVSLKINGRLLLGVITNIFAQGKDEFIEISITDIDMQKIPVGSKGQMAIMMSKKRMFELIPFLKRASK</sequence>
<keyword evidence="1" id="KW-0812">Transmembrane</keyword>
<keyword evidence="1" id="KW-1133">Transmembrane helix</keyword>
<evidence type="ECO:0000313" key="2">
    <source>
        <dbReference type="EMBL" id="CUN75431.1"/>
    </source>
</evidence>
<evidence type="ECO:0000256" key="1">
    <source>
        <dbReference type="SAM" id="Phobius"/>
    </source>
</evidence>
<proteinExistence type="predicted"/>
<gene>
    <name evidence="2" type="ORF">ERS852457_00781</name>
</gene>
<dbReference type="EMBL" id="CYZI01000002">
    <property type="protein sequence ID" value="CUN75431.1"/>
    <property type="molecule type" value="Genomic_DNA"/>
</dbReference>
<keyword evidence="1" id="KW-0472">Membrane</keyword>
<name>A0A173ZGR6_PHOVU</name>
<reference evidence="2 3" key="1">
    <citation type="submission" date="2015-09" db="EMBL/GenBank/DDBJ databases">
        <authorList>
            <consortium name="Pathogen Informatics"/>
        </authorList>
    </citation>
    <scope>NUCLEOTIDE SEQUENCE [LARGE SCALE GENOMIC DNA]</scope>
    <source>
        <strain evidence="2 3">2789STDY5834842</strain>
    </source>
</reference>
<organism evidence="2 3">
    <name type="scientific">Phocaeicola vulgatus</name>
    <name type="common">Bacteroides vulgatus</name>
    <dbReference type="NCBI Taxonomy" id="821"/>
    <lineage>
        <taxon>Bacteria</taxon>
        <taxon>Pseudomonadati</taxon>
        <taxon>Bacteroidota</taxon>
        <taxon>Bacteroidia</taxon>
        <taxon>Bacteroidales</taxon>
        <taxon>Bacteroidaceae</taxon>
        <taxon>Phocaeicola</taxon>
    </lineage>
</organism>
<accession>A0A173ZGR6</accession>
<dbReference type="RefSeq" id="WP_004319390.1">
    <property type="nucleotide sequence ID" value="NZ_CAXTQT010000039.1"/>
</dbReference>
<evidence type="ECO:0000313" key="3">
    <source>
        <dbReference type="Proteomes" id="UP000095333"/>
    </source>
</evidence>
<protein>
    <recommendedName>
        <fullName evidence="4">Transmembrane protein</fullName>
    </recommendedName>
</protein>
<dbReference type="Proteomes" id="UP000095333">
    <property type="component" value="Unassembled WGS sequence"/>
</dbReference>
<evidence type="ECO:0008006" key="4">
    <source>
        <dbReference type="Google" id="ProtNLM"/>
    </source>
</evidence>
<dbReference type="AlphaFoldDB" id="A0A173ZGR6"/>